<evidence type="ECO:0000313" key="1">
    <source>
        <dbReference type="EMBL" id="GMB85839.1"/>
    </source>
</evidence>
<dbReference type="RefSeq" id="WP_003619024.1">
    <property type="nucleotide sequence ID" value="NZ_BSWJ01000003.1"/>
</dbReference>
<gene>
    <name evidence="1" type="ORF">ME0900_02110</name>
</gene>
<proteinExistence type="predicted"/>
<sequence>MEEHPFATELKSVGPQFFKDLKGWIAEEYWKNHKTERHYNVHSYPNNLYVEGY</sequence>
<comment type="caution">
    <text evidence="1">The sequence shown here is derived from an EMBL/GenBank/DDBJ whole genome shotgun (WGS) entry which is preliminary data.</text>
</comment>
<organism evidence="1 2">
    <name type="scientific">Lactobacillus delbrueckii subsp. bulgaricus</name>
    <dbReference type="NCBI Taxonomy" id="1585"/>
    <lineage>
        <taxon>Bacteria</taxon>
        <taxon>Bacillati</taxon>
        <taxon>Bacillota</taxon>
        <taxon>Bacilli</taxon>
        <taxon>Lactobacillales</taxon>
        <taxon>Lactobacillaceae</taxon>
        <taxon>Lactobacillus</taxon>
    </lineage>
</organism>
<protein>
    <submittedName>
        <fullName evidence="1">Uncharacterized protein</fullName>
    </submittedName>
</protein>
<dbReference type="AlphaFoldDB" id="A0AAV5PB97"/>
<dbReference type="Proteomes" id="UP001165243">
    <property type="component" value="Unassembled WGS sequence"/>
</dbReference>
<reference evidence="1" key="1">
    <citation type="submission" date="2023-04" db="EMBL/GenBank/DDBJ databases">
        <title>Draft genome sequences of Lactobacillus delbrueckii subsp. bulgaricus ME-900 and ME-901 with improved acid tolerance.</title>
        <authorList>
            <person name="Ishida T."/>
            <person name="Yamamoto E."/>
            <person name="Koizumi A."/>
            <person name="Fujiwara S."/>
            <person name="Makino S."/>
            <person name="Kano H."/>
            <person name="Kimura K."/>
        </authorList>
    </citation>
    <scope>NUCLEOTIDE SEQUENCE</scope>
    <source>
        <strain evidence="1">ME-900</strain>
    </source>
</reference>
<evidence type="ECO:0000313" key="2">
    <source>
        <dbReference type="Proteomes" id="UP001165243"/>
    </source>
</evidence>
<name>A0AAV5PB97_LACDE</name>
<dbReference type="EMBL" id="BSWK01000001">
    <property type="protein sequence ID" value="GMB85839.1"/>
    <property type="molecule type" value="Genomic_DNA"/>
</dbReference>
<accession>A0AAV5PB97</accession>